<evidence type="ECO:0000256" key="2">
    <source>
        <dbReference type="ARBA" id="ARBA00007406"/>
    </source>
</evidence>
<organism evidence="14 15">
    <name type="scientific">Sorghum bicolor</name>
    <name type="common">Sorghum</name>
    <name type="synonym">Sorghum vulgare</name>
    <dbReference type="NCBI Taxonomy" id="4558"/>
    <lineage>
        <taxon>Eukaryota</taxon>
        <taxon>Viridiplantae</taxon>
        <taxon>Streptophyta</taxon>
        <taxon>Embryophyta</taxon>
        <taxon>Tracheophyta</taxon>
        <taxon>Spermatophyta</taxon>
        <taxon>Magnoliopsida</taxon>
        <taxon>Liliopsida</taxon>
        <taxon>Poales</taxon>
        <taxon>Poaceae</taxon>
        <taxon>PACMAD clade</taxon>
        <taxon>Panicoideae</taxon>
        <taxon>Andropogonodae</taxon>
        <taxon>Andropogoneae</taxon>
        <taxon>Sorghinae</taxon>
        <taxon>Sorghum</taxon>
    </lineage>
</organism>
<feature type="binding site" evidence="9">
    <location>
        <begin position="72"/>
        <end position="73"/>
    </location>
    <ligand>
        <name>NAD(+)</name>
        <dbReference type="ChEBI" id="CHEBI:57540"/>
    </ligand>
</feature>
<dbReference type="PRINTS" id="PR00078">
    <property type="entry name" value="G3PDHDRGNASE"/>
</dbReference>
<evidence type="ECO:0000256" key="1">
    <source>
        <dbReference type="ARBA" id="ARBA00005215"/>
    </source>
</evidence>
<keyword evidence="9" id="KW-0547">Nucleotide-binding</keyword>
<comment type="pathway">
    <text evidence="1">Carbohydrate biosynthesis; Calvin cycle.</text>
</comment>
<dbReference type="EMBL" id="CM000765">
    <property type="protein sequence ID" value="KXG26467.1"/>
    <property type="molecule type" value="Genomic_DNA"/>
</dbReference>
<dbReference type="FunFam" id="3.40.50.720:FF:000001">
    <property type="entry name" value="Glyceraldehyde-3-phosphate dehydrogenase"/>
    <property type="match status" value="1"/>
</dbReference>
<evidence type="ECO:0000256" key="5">
    <source>
        <dbReference type="ARBA" id="ARBA00052787"/>
    </source>
</evidence>
<evidence type="ECO:0000313" key="14">
    <source>
        <dbReference type="EMBL" id="KXG26467.1"/>
    </source>
</evidence>
<dbReference type="Gene3D" id="3.30.360.10">
    <property type="entry name" value="Dihydrodipicolinate Reductase, domain 2"/>
    <property type="match status" value="1"/>
</dbReference>
<dbReference type="SUPFAM" id="SSF55347">
    <property type="entry name" value="Glyceraldehyde-3-phosphate dehydrogenase-like, C-terminal domain"/>
    <property type="match status" value="1"/>
</dbReference>
<comment type="catalytic activity">
    <reaction evidence="5">
        <text>D-glyceraldehyde 3-phosphate + phosphate + NADP(+) = (2R)-3-phospho-glyceroyl phosphate + NADPH + H(+)</text>
        <dbReference type="Rhea" id="RHEA:10296"/>
        <dbReference type="ChEBI" id="CHEBI:15378"/>
        <dbReference type="ChEBI" id="CHEBI:43474"/>
        <dbReference type="ChEBI" id="CHEBI:57604"/>
        <dbReference type="ChEBI" id="CHEBI:57783"/>
        <dbReference type="ChEBI" id="CHEBI:58349"/>
        <dbReference type="ChEBI" id="CHEBI:59776"/>
        <dbReference type="EC" id="1.2.1.13"/>
    </reaction>
</comment>
<dbReference type="Gramene" id="KXG26467">
    <property type="protein sequence ID" value="KXG26467"/>
    <property type="gene ID" value="SORBI_3006G105900"/>
</dbReference>
<dbReference type="AlphaFoldDB" id="A0A1B6PLC5"/>
<evidence type="ECO:0000313" key="15">
    <source>
        <dbReference type="Proteomes" id="UP000000768"/>
    </source>
</evidence>
<feature type="binding site" evidence="9">
    <location>
        <position position="97"/>
    </location>
    <ligand>
        <name>NAD(+)</name>
        <dbReference type="ChEBI" id="CHEBI:57540"/>
    </ligand>
</feature>
<dbReference type="ExpressionAtlas" id="A0A1B6PLC5">
    <property type="expression patterns" value="baseline and differential"/>
</dbReference>
<dbReference type="Pfam" id="PF02800">
    <property type="entry name" value="Gp_dh_C"/>
    <property type="match status" value="1"/>
</dbReference>
<keyword evidence="9" id="KW-0520">NAD</keyword>
<dbReference type="Proteomes" id="UP000000768">
    <property type="component" value="Chromosome 6"/>
</dbReference>
<evidence type="ECO:0000256" key="8">
    <source>
        <dbReference type="PIRSR" id="PIRSR000149-2"/>
    </source>
</evidence>
<dbReference type="InterPro" id="IPR020828">
    <property type="entry name" value="GlycerAld_3-P_DH_NAD(P)-bd"/>
</dbReference>
<feature type="binding site" evidence="9">
    <location>
        <position position="378"/>
    </location>
    <ligand>
        <name>NAD(+)</name>
        <dbReference type="ChEBI" id="CHEBI:57540"/>
    </ligand>
</feature>
<accession>A0A1B6PLC5</accession>
<evidence type="ECO:0000256" key="7">
    <source>
        <dbReference type="PIRSR" id="PIRSR000149-1"/>
    </source>
</evidence>
<dbReference type="GO" id="GO:0047100">
    <property type="term" value="F:glyceraldehyde-3-phosphate dehydrogenase (NADP+) (phosphorylating) activity"/>
    <property type="evidence" value="ECO:0007669"/>
    <property type="project" value="UniProtKB-EC"/>
</dbReference>
<reference evidence="15" key="2">
    <citation type="journal article" date="2018" name="Plant J.">
        <title>The Sorghum bicolor reference genome: improved assembly, gene annotations, a transcriptome atlas, and signatures of genome organization.</title>
        <authorList>
            <person name="McCormick R.F."/>
            <person name="Truong S.K."/>
            <person name="Sreedasyam A."/>
            <person name="Jenkins J."/>
            <person name="Shu S."/>
            <person name="Sims D."/>
            <person name="Kennedy M."/>
            <person name="Amirebrahimi M."/>
            <person name="Weers B.D."/>
            <person name="McKinley B."/>
            <person name="Mattison A."/>
            <person name="Morishige D.T."/>
            <person name="Grimwood J."/>
            <person name="Schmutz J."/>
            <person name="Mullet J.E."/>
        </authorList>
    </citation>
    <scope>NUCLEOTIDE SEQUENCE [LARGE SCALE GENOMIC DNA]</scope>
    <source>
        <strain evidence="15">cv. BTx623</strain>
    </source>
</reference>
<dbReference type="SMART" id="SM00846">
    <property type="entry name" value="Gp_dh_N"/>
    <property type="match status" value="1"/>
</dbReference>
<feature type="binding site" evidence="8">
    <location>
        <begin position="273"/>
        <end position="274"/>
    </location>
    <ligand>
        <name>D-glyceraldehyde 3-phosphate</name>
        <dbReference type="ChEBI" id="CHEBI:59776"/>
    </ligand>
</feature>
<dbReference type="InterPro" id="IPR020831">
    <property type="entry name" value="GlycerAld/Erythrose_P_DH"/>
</dbReference>
<feature type="site" description="Activates thiol group during catalysis" evidence="10">
    <location>
        <position position="242"/>
    </location>
</feature>
<name>A0A1B6PLC5_SORBI</name>
<keyword evidence="15" id="KW-1185">Reference proteome</keyword>
<dbReference type="GO" id="GO:0019253">
    <property type="term" value="P:reductive pentose-phosphate cycle"/>
    <property type="evidence" value="ECO:0007669"/>
    <property type="project" value="UniProtKB-KW"/>
</dbReference>
<dbReference type="NCBIfam" id="TIGR01534">
    <property type="entry name" value="GAPDH-I"/>
    <property type="match status" value="1"/>
</dbReference>
<sequence>MVFVMCVKQGAAGLSEFSGLRSSASLPMRRNATSDDFMSAVSFRTHAVGTSGGSRRAPTEAKLKVAINGFGRIGRNFLRCWHGRGDASPLEVIAINDTGGVKQASHLLKYDSTLGIFDADVKPVGDNAISVDGKVIKVVSDRNPSNLPWGEMGIDLVIEGTGVFVDREGAGKHIQAGAKKVLITAPGKGDIPTYVVGVNADQYDPDEPIISNASCTTNCLAPFVKVLDQKFGIIKGTMTTTHSYTGDQRLLDASHRDLRRARAAALNIVPTSTGAAKAVSLVLPNLKGKLNGIALRVPTPNVSVVDLVVQVSKKTLAEEVNQAFRDAAANELSGILEVCDVPLVSVDFRCSDVSSTIDASLTMVMGDDMVKVISWYDNEWGYSQRVVDLADICAIKWK</sequence>
<feature type="domain" description="Glyceraldehyde 3-phosphate dehydrogenase NAD(P) binding" evidence="13">
    <location>
        <begin position="63"/>
        <end position="215"/>
    </location>
</feature>
<keyword evidence="3" id="KW-0113">Calvin cycle</keyword>
<dbReference type="EC" id="1.2.1.-" evidence="12"/>
<dbReference type="FunFam" id="3.30.360.10:FF:000002">
    <property type="entry name" value="Glyceraldehyde-3-phosphate dehydrogenase"/>
    <property type="match status" value="1"/>
</dbReference>
<feature type="binding site" evidence="8">
    <location>
        <begin position="214"/>
        <end position="216"/>
    </location>
    <ligand>
        <name>D-glyceraldehyde 3-phosphate</name>
        <dbReference type="ChEBI" id="CHEBI:59776"/>
    </ligand>
</feature>
<dbReference type="GO" id="GO:0050661">
    <property type="term" value="F:NADP binding"/>
    <property type="evidence" value="ECO:0007669"/>
    <property type="project" value="InterPro"/>
</dbReference>
<dbReference type="SUPFAM" id="SSF51735">
    <property type="entry name" value="NAD(P)-binding Rossmann-fold domains"/>
    <property type="match status" value="1"/>
</dbReference>
<dbReference type="CDD" id="cd18126">
    <property type="entry name" value="GAPDH_I_C"/>
    <property type="match status" value="1"/>
</dbReference>
<protein>
    <recommendedName>
        <fullName evidence="12">Glyceraldehyde-3-phosphate dehydrogenase</fullName>
        <ecNumber evidence="12">1.2.1.-</ecNumber>
    </recommendedName>
</protein>
<proteinExistence type="inferred from homology"/>
<dbReference type="GO" id="GO:0006006">
    <property type="term" value="P:glucose metabolic process"/>
    <property type="evidence" value="ECO:0007669"/>
    <property type="project" value="InterPro"/>
</dbReference>
<dbReference type="InterPro" id="IPR020830">
    <property type="entry name" value="GlycerAld_3-P_DH_AS"/>
</dbReference>
<dbReference type="InterPro" id="IPR036291">
    <property type="entry name" value="NAD(P)-bd_dom_sf"/>
</dbReference>
<evidence type="ECO:0000256" key="3">
    <source>
        <dbReference type="ARBA" id="ARBA00022567"/>
    </source>
</evidence>
<feature type="binding site" evidence="8">
    <location>
        <position position="245"/>
    </location>
    <ligand>
        <name>D-glyceraldehyde 3-phosphate</name>
        <dbReference type="ChEBI" id="CHEBI:59776"/>
    </ligand>
</feature>
<reference evidence="14 15" key="1">
    <citation type="journal article" date="2009" name="Nature">
        <title>The Sorghum bicolor genome and the diversification of grasses.</title>
        <authorList>
            <person name="Paterson A.H."/>
            <person name="Bowers J.E."/>
            <person name="Bruggmann R."/>
            <person name="Dubchak I."/>
            <person name="Grimwood J."/>
            <person name="Gundlach H."/>
            <person name="Haberer G."/>
            <person name="Hellsten U."/>
            <person name="Mitros T."/>
            <person name="Poliakov A."/>
            <person name="Schmutz J."/>
            <person name="Spannagl M."/>
            <person name="Tang H."/>
            <person name="Wang X."/>
            <person name="Wicker T."/>
            <person name="Bharti A.K."/>
            <person name="Chapman J."/>
            <person name="Feltus F.A."/>
            <person name="Gowik U."/>
            <person name="Grigoriev I.V."/>
            <person name="Lyons E."/>
            <person name="Maher C.A."/>
            <person name="Martis M."/>
            <person name="Narechania A."/>
            <person name="Otillar R.P."/>
            <person name="Penning B.W."/>
            <person name="Salamov A.A."/>
            <person name="Wang Y."/>
            <person name="Zhang L."/>
            <person name="Carpita N.C."/>
            <person name="Freeling M."/>
            <person name="Gingle A.R."/>
            <person name="Hash C.T."/>
            <person name="Keller B."/>
            <person name="Klein P."/>
            <person name="Kresovich S."/>
            <person name="McCann M.C."/>
            <person name="Ming R."/>
            <person name="Peterson D.G."/>
            <person name="Mehboob-ur-Rahman"/>
            <person name="Ware D."/>
            <person name="Westhoff P."/>
            <person name="Mayer K.F."/>
            <person name="Messing J."/>
            <person name="Rokhsar D.S."/>
        </authorList>
    </citation>
    <scope>NUCLEOTIDE SEQUENCE [LARGE SCALE GENOMIC DNA]</scope>
    <source>
        <strain evidence="15">cv. BTx623</strain>
    </source>
</reference>
<evidence type="ECO:0000256" key="9">
    <source>
        <dbReference type="PIRSR" id="PIRSR000149-3"/>
    </source>
</evidence>
<evidence type="ECO:0000256" key="4">
    <source>
        <dbReference type="ARBA" id="ARBA00023002"/>
    </source>
</evidence>
<gene>
    <name evidence="14" type="ORF">SORBI_3006G105900</name>
</gene>
<dbReference type="PROSITE" id="PS00071">
    <property type="entry name" value="GAPDH"/>
    <property type="match status" value="1"/>
</dbReference>
<dbReference type="PIRSF" id="PIRSF000149">
    <property type="entry name" value="GAP_DH"/>
    <property type="match status" value="1"/>
</dbReference>
<dbReference type="GO" id="GO:0051287">
    <property type="term" value="F:NAD binding"/>
    <property type="evidence" value="ECO:0007669"/>
    <property type="project" value="InterPro"/>
</dbReference>
<evidence type="ECO:0000256" key="6">
    <source>
        <dbReference type="ARBA" id="ARBA00063826"/>
    </source>
</evidence>
<feature type="binding site" evidence="9">
    <location>
        <position position="142"/>
    </location>
    <ligand>
        <name>NAD(+)</name>
        <dbReference type="ChEBI" id="CHEBI:57540"/>
    </ligand>
</feature>
<dbReference type="InterPro" id="IPR006424">
    <property type="entry name" value="Glyceraldehyde-3-P_DH_1"/>
</dbReference>
<dbReference type="PANTHER" id="PTHR43148">
    <property type="entry name" value="GLYCERALDEHYDE-3-PHOSPHATE DEHYDROGENASE 2"/>
    <property type="match status" value="1"/>
</dbReference>
<feature type="active site" description="Nucleophile" evidence="7">
    <location>
        <position position="215"/>
    </location>
</feature>
<comment type="subunit">
    <text evidence="6">Tetramer of either four A chains (GAPDH 2) or two A and two B chains (GAPDH 1).</text>
</comment>
<feature type="binding site" evidence="8">
    <location>
        <position position="296"/>
    </location>
    <ligand>
        <name>D-glyceraldehyde 3-phosphate</name>
        <dbReference type="ChEBI" id="CHEBI:59776"/>
    </ligand>
</feature>
<keyword evidence="4 12" id="KW-0560">Oxidoreductase</keyword>
<dbReference type="Pfam" id="PF00044">
    <property type="entry name" value="Gp_dh_N"/>
    <property type="match status" value="1"/>
</dbReference>
<dbReference type="Gene3D" id="3.40.50.720">
    <property type="entry name" value="NAD(P)-binding Rossmann-like Domain"/>
    <property type="match status" value="1"/>
</dbReference>
<evidence type="ECO:0000256" key="11">
    <source>
        <dbReference type="RuleBase" id="RU000397"/>
    </source>
</evidence>
<evidence type="ECO:0000256" key="10">
    <source>
        <dbReference type="PIRSR" id="PIRSR000149-4"/>
    </source>
</evidence>
<dbReference type="CDD" id="cd05214">
    <property type="entry name" value="GAPDH_I_N"/>
    <property type="match status" value="1"/>
</dbReference>
<feature type="binding site" evidence="9">
    <location>
        <position position="184"/>
    </location>
    <ligand>
        <name>NAD(+)</name>
        <dbReference type="ChEBI" id="CHEBI:57540"/>
    </ligand>
</feature>
<comment type="similarity">
    <text evidence="2 11">Belongs to the glyceraldehyde-3-phosphate dehydrogenase family.</text>
</comment>
<dbReference type="InterPro" id="IPR020829">
    <property type="entry name" value="GlycerAld_3-P_DH_cat"/>
</dbReference>
<evidence type="ECO:0000259" key="13">
    <source>
        <dbReference type="SMART" id="SM00846"/>
    </source>
</evidence>
<evidence type="ECO:0000256" key="12">
    <source>
        <dbReference type="RuleBase" id="RU361160"/>
    </source>
</evidence>